<evidence type="ECO:0000313" key="2">
    <source>
        <dbReference type="EMBL" id="KAK9939200.1"/>
    </source>
</evidence>
<comment type="caution">
    <text evidence="2">The sequence shown here is derived from an EMBL/GenBank/DDBJ whole genome shotgun (WGS) entry which is preliminary data.</text>
</comment>
<proteinExistence type="predicted"/>
<organism evidence="2 3">
    <name type="scientific">Rubus argutus</name>
    <name type="common">Southern blackberry</name>
    <dbReference type="NCBI Taxonomy" id="59490"/>
    <lineage>
        <taxon>Eukaryota</taxon>
        <taxon>Viridiplantae</taxon>
        <taxon>Streptophyta</taxon>
        <taxon>Embryophyta</taxon>
        <taxon>Tracheophyta</taxon>
        <taxon>Spermatophyta</taxon>
        <taxon>Magnoliopsida</taxon>
        <taxon>eudicotyledons</taxon>
        <taxon>Gunneridae</taxon>
        <taxon>Pentapetalae</taxon>
        <taxon>rosids</taxon>
        <taxon>fabids</taxon>
        <taxon>Rosales</taxon>
        <taxon>Rosaceae</taxon>
        <taxon>Rosoideae</taxon>
        <taxon>Rosoideae incertae sedis</taxon>
        <taxon>Rubus</taxon>
    </lineage>
</organism>
<gene>
    <name evidence="2" type="ORF">M0R45_015906</name>
</gene>
<feature type="chain" id="PRO_5043934848" evidence="1">
    <location>
        <begin position="24"/>
        <end position="138"/>
    </location>
</feature>
<protein>
    <submittedName>
        <fullName evidence="2">Uncharacterized protein</fullName>
    </submittedName>
</protein>
<reference evidence="2 3" key="1">
    <citation type="journal article" date="2023" name="G3 (Bethesda)">
        <title>A chromosome-length genome assembly and annotation of blackberry (Rubus argutus, cv. 'Hillquist').</title>
        <authorList>
            <person name="Bruna T."/>
            <person name="Aryal R."/>
            <person name="Dudchenko O."/>
            <person name="Sargent D.J."/>
            <person name="Mead D."/>
            <person name="Buti M."/>
            <person name="Cavallini A."/>
            <person name="Hytonen T."/>
            <person name="Andres J."/>
            <person name="Pham M."/>
            <person name="Weisz D."/>
            <person name="Mascagni F."/>
            <person name="Usai G."/>
            <person name="Natali L."/>
            <person name="Bassil N."/>
            <person name="Fernandez G.E."/>
            <person name="Lomsadze A."/>
            <person name="Armour M."/>
            <person name="Olukolu B."/>
            <person name="Poorten T."/>
            <person name="Britton C."/>
            <person name="Davik J."/>
            <person name="Ashrafi H."/>
            <person name="Aiden E.L."/>
            <person name="Borodovsky M."/>
            <person name="Worthington M."/>
        </authorList>
    </citation>
    <scope>NUCLEOTIDE SEQUENCE [LARGE SCALE GENOMIC DNA]</scope>
    <source>
        <strain evidence="2">PI 553951</strain>
    </source>
</reference>
<accession>A0AAW1XR14</accession>
<sequence>MTTSAAARVAAMMAMVMVMIVEAANTNNVYQPCADTRIERWDGFSFGIAFSSRDSFFYNQNQSHQLSPCDRRLSLASSNSQLALFRPKVDEISLLTIKPPLSNRYSTLLYLLSSTMLNICVCYVPSLDLRKCQNRNYS</sequence>
<name>A0AAW1XR14_RUBAR</name>
<feature type="signal peptide" evidence="1">
    <location>
        <begin position="1"/>
        <end position="23"/>
    </location>
</feature>
<keyword evidence="1" id="KW-0732">Signal</keyword>
<dbReference type="EMBL" id="JBEDUW010000003">
    <property type="protein sequence ID" value="KAK9939200.1"/>
    <property type="molecule type" value="Genomic_DNA"/>
</dbReference>
<evidence type="ECO:0000313" key="3">
    <source>
        <dbReference type="Proteomes" id="UP001457282"/>
    </source>
</evidence>
<keyword evidence="3" id="KW-1185">Reference proteome</keyword>
<dbReference type="Proteomes" id="UP001457282">
    <property type="component" value="Unassembled WGS sequence"/>
</dbReference>
<dbReference type="AlphaFoldDB" id="A0AAW1XR14"/>
<evidence type="ECO:0000256" key="1">
    <source>
        <dbReference type="SAM" id="SignalP"/>
    </source>
</evidence>